<evidence type="ECO:0000259" key="2">
    <source>
        <dbReference type="PROSITE" id="PS50011"/>
    </source>
</evidence>
<reference evidence="3 4" key="1">
    <citation type="submission" date="2018-06" db="EMBL/GenBank/DDBJ databases">
        <title>Comparative genomics reveals the genomic features of Rhizophagus irregularis, R. cerebriforme, R. diaphanum and Gigaspora rosea, and their symbiotic lifestyle signature.</title>
        <authorList>
            <person name="Morin E."/>
            <person name="San Clemente H."/>
            <person name="Chen E.C.H."/>
            <person name="De La Providencia I."/>
            <person name="Hainaut M."/>
            <person name="Kuo A."/>
            <person name="Kohler A."/>
            <person name="Murat C."/>
            <person name="Tang N."/>
            <person name="Roy S."/>
            <person name="Loubradou J."/>
            <person name="Henrissat B."/>
            <person name="Grigoriev I.V."/>
            <person name="Corradi N."/>
            <person name="Roux C."/>
            <person name="Martin F.M."/>
        </authorList>
    </citation>
    <scope>NUCLEOTIDE SEQUENCE [LARGE SCALE GENOMIC DNA]</scope>
    <source>
        <strain evidence="3 4">DAOM 227022</strain>
    </source>
</reference>
<evidence type="ECO:0000256" key="1">
    <source>
        <dbReference type="SAM" id="Phobius"/>
    </source>
</evidence>
<dbReference type="Gene3D" id="1.10.510.10">
    <property type="entry name" value="Transferase(Phosphotransferase) domain 1"/>
    <property type="match status" value="1"/>
</dbReference>
<keyword evidence="1" id="KW-1133">Transmembrane helix</keyword>
<sequence length="144" mass="16602">MGLCKPADYIATENTKNSTHGVLPYITPEILREQNYTKADDIYSFGIIMYEVFSGLLLIMICRSIKSPTASEIKTILVQWNGKTYTNEETELRSKLNLPELKNSDDYYDNIISTKYSENLQIDISQLKINENDQNNESKDKENF</sequence>
<name>A0A397SCQ6_9GLOM</name>
<feature type="domain" description="Protein kinase" evidence="2">
    <location>
        <begin position="1"/>
        <end position="144"/>
    </location>
</feature>
<dbReference type="Pfam" id="PF00069">
    <property type="entry name" value="Pkinase"/>
    <property type="match status" value="1"/>
</dbReference>
<evidence type="ECO:0000313" key="4">
    <source>
        <dbReference type="Proteomes" id="UP000265703"/>
    </source>
</evidence>
<dbReference type="InterPro" id="IPR011009">
    <property type="entry name" value="Kinase-like_dom_sf"/>
</dbReference>
<dbReference type="SUPFAM" id="SSF56112">
    <property type="entry name" value="Protein kinase-like (PK-like)"/>
    <property type="match status" value="1"/>
</dbReference>
<protein>
    <recommendedName>
        <fullName evidence="2">Protein kinase domain-containing protein</fullName>
    </recommendedName>
</protein>
<feature type="transmembrane region" description="Helical" evidence="1">
    <location>
        <begin position="42"/>
        <end position="62"/>
    </location>
</feature>
<keyword evidence="4" id="KW-1185">Reference proteome</keyword>
<dbReference type="OrthoDB" id="4062651at2759"/>
<dbReference type="AlphaFoldDB" id="A0A397SCQ6"/>
<keyword evidence="1" id="KW-0472">Membrane</keyword>
<keyword evidence="1" id="KW-0812">Transmembrane</keyword>
<dbReference type="PROSITE" id="PS50011">
    <property type="entry name" value="PROTEIN_KINASE_DOM"/>
    <property type="match status" value="1"/>
</dbReference>
<comment type="caution">
    <text evidence="3">The sequence shown here is derived from an EMBL/GenBank/DDBJ whole genome shotgun (WGS) entry which is preliminary data.</text>
</comment>
<dbReference type="EMBL" id="QKYT01000544">
    <property type="protein sequence ID" value="RIA83758.1"/>
    <property type="molecule type" value="Genomic_DNA"/>
</dbReference>
<gene>
    <name evidence="3" type="ORF">C1645_833309</name>
</gene>
<dbReference type="GO" id="GO:0004672">
    <property type="term" value="F:protein kinase activity"/>
    <property type="evidence" value="ECO:0007669"/>
    <property type="project" value="InterPro"/>
</dbReference>
<dbReference type="InterPro" id="IPR000719">
    <property type="entry name" value="Prot_kinase_dom"/>
</dbReference>
<evidence type="ECO:0000313" key="3">
    <source>
        <dbReference type="EMBL" id="RIA83758.1"/>
    </source>
</evidence>
<organism evidence="3 4">
    <name type="scientific">Glomus cerebriforme</name>
    <dbReference type="NCBI Taxonomy" id="658196"/>
    <lineage>
        <taxon>Eukaryota</taxon>
        <taxon>Fungi</taxon>
        <taxon>Fungi incertae sedis</taxon>
        <taxon>Mucoromycota</taxon>
        <taxon>Glomeromycotina</taxon>
        <taxon>Glomeromycetes</taxon>
        <taxon>Glomerales</taxon>
        <taxon>Glomeraceae</taxon>
        <taxon>Glomus</taxon>
    </lineage>
</organism>
<dbReference type="Proteomes" id="UP000265703">
    <property type="component" value="Unassembled WGS sequence"/>
</dbReference>
<proteinExistence type="predicted"/>
<accession>A0A397SCQ6</accession>
<dbReference type="GO" id="GO:0005524">
    <property type="term" value="F:ATP binding"/>
    <property type="evidence" value="ECO:0007669"/>
    <property type="project" value="InterPro"/>
</dbReference>